<organism evidence="7 8">
    <name type="scientific">Lactiplantibacillus plantarum subsp. plantarum</name>
    <dbReference type="NCBI Taxonomy" id="337330"/>
    <lineage>
        <taxon>Bacteria</taxon>
        <taxon>Bacillati</taxon>
        <taxon>Bacillota</taxon>
        <taxon>Bacilli</taxon>
        <taxon>Lactobacillales</taxon>
        <taxon>Lactobacillaceae</taxon>
        <taxon>Lactiplantibacillus</taxon>
    </lineage>
</organism>
<keyword evidence="5 7" id="KW-0560">Oxidoreductase</keyword>
<evidence type="ECO:0000313" key="8">
    <source>
        <dbReference type="Proteomes" id="UP000236990"/>
    </source>
</evidence>
<dbReference type="EC" id="1.1.1.137" evidence="7"/>
<dbReference type="InterPro" id="IPR013154">
    <property type="entry name" value="ADH-like_N"/>
</dbReference>
<evidence type="ECO:0000256" key="2">
    <source>
        <dbReference type="ARBA" id="ARBA00008072"/>
    </source>
</evidence>
<dbReference type="PANTHER" id="PTHR43350:SF19">
    <property type="entry name" value="D-GULOSIDE 3-DEHYDROGENASE"/>
    <property type="match status" value="1"/>
</dbReference>
<evidence type="ECO:0000256" key="1">
    <source>
        <dbReference type="ARBA" id="ARBA00001947"/>
    </source>
</evidence>
<keyword evidence="4" id="KW-0862">Zinc</keyword>
<sequence>MLNQVYRLVSPRQFEVETVAEEVDADDLIVRPKFLSICHADTRYFFGQRSQAALRAKLPMALIHEAVGEVVYDPRNEYKPGTLVAMVPNTPVKKDSIIQENYYLLQDSVQAATTALCKNMFVYDATAQSPCQATSIHTWPAFIEMVSVGVQALTKLESTMDEDQRVIGIWGDGNLGYITATLVKQIFPDSQLLVFGRHQSKLERV</sequence>
<dbReference type="PANTHER" id="PTHR43350">
    <property type="entry name" value="NAD-DEPENDENT ALCOHOL DEHYDROGENASE"/>
    <property type="match status" value="1"/>
</dbReference>
<dbReference type="Pfam" id="PF08240">
    <property type="entry name" value="ADH_N"/>
    <property type="match status" value="1"/>
</dbReference>
<comment type="similarity">
    <text evidence="2">Belongs to the zinc-containing alcohol dehydrogenase family.</text>
</comment>
<accession>A0A2S3U4V8</accession>
<evidence type="ECO:0000313" key="7">
    <source>
        <dbReference type="EMBL" id="POD83907.1"/>
    </source>
</evidence>
<keyword evidence="3" id="KW-0479">Metal-binding</keyword>
<comment type="caution">
    <text evidence="7">The sequence shown here is derived from an EMBL/GenBank/DDBJ whole genome shotgun (WGS) entry which is preliminary data.</text>
</comment>
<evidence type="ECO:0000259" key="6">
    <source>
        <dbReference type="Pfam" id="PF08240"/>
    </source>
</evidence>
<feature type="domain" description="Alcohol dehydrogenase-like N-terminal" evidence="6">
    <location>
        <begin position="25"/>
        <end position="89"/>
    </location>
</feature>
<dbReference type="GO" id="GO:0050256">
    <property type="term" value="F:ribitol-5-phosphate 2-dehydrogenase [NAD(P)+] activity"/>
    <property type="evidence" value="ECO:0007669"/>
    <property type="project" value="UniProtKB-EC"/>
</dbReference>
<dbReference type="EMBL" id="NKCZ01000107">
    <property type="protein sequence ID" value="POD83907.1"/>
    <property type="molecule type" value="Genomic_DNA"/>
</dbReference>
<proteinExistence type="inferred from homology"/>
<evidence type="ECO:0000256" key="4">
    <source>
        <dbReference type="ARBA" id="ARBA00022833"/>
    </source>
</evidence>
<dbReference type="Proteomes" id="UP000236990">
    <property type="component" value="Unassembled WGS sequence"/>
</dbReference>
<protein>
    <submittedName>
        <fullName evidence="7">Ribitol-5-phosphate 2-dehydrogenase</fullName>
        <ecNumber evidence="7">1.1.1.137</ecNumber>
    </submittedName>
</protein>
<dbReference type="SUPFAM" id="SSF50129">
    <property type="entry name" value="GroES-like"/>
    <property type="match status" value="1"/>
</dbReference>
<gene>
    <name evidence="7" type="primary">tarJ</name>
    <name evidence="7" type="ORF">S101258_01860</name>
</gene>
<dbReference type="Gene3D" id="3.40.50.720">
    <property type="entry name" value="NAD(P)-binding Rossmann-like Domain"/>
    <property type="match status" value="1"/>
</dbReference>
<dbReference type="Gene3D" id="3.90.180.10">
    <property type="entry name" value="Medium-chain alcohol dehydrogenases, catalytic domain"/>
    <property type="match status" value="1"/>
</dbReference>
<dbReference type="InterPro" id="IPR011032">
    <property type="entry name" value="GroES-like_sf"/>
</dbReference>
<evidence type="ECO:0000256" key="5">
    <source>
        <dbReference type="ARBA" id="ARBA00023002"/>
    </source>
</evidence>
<dbReference type="AlphaFoldDB" id="A0A2S3U4V8"/>
<comment type="cofactor">
    <cofactor evidence="1">
        <name>Zn(2+)</name>
        <dbReference type="ChEBI" id="CHEBI:29105"/>
    </cofactor>
</comment>
<name>A0A2S3U4V8_LACPN</name>
<reference evidence="7 8" key="1">
    <citation type="submission" date="2017-06" db="EMBL/GenBank/DDBJ databases">
        <title>Genome sequence of Lactobacillus plantarum subsp. plantarum strain SRCM101258.</title>
        <authorList>
            <person name="Cho S.H."/>
        </authorList>
    </citation>
    <scope>NUCLEOTIDE SEQUENCE [LARGE SCALE GENOMIC DNA]</scope>
    <source>
        <strain evidence="7 8">SRCM101258</strain>
    </source>
</reference>
<evidence type="ECO:0000256" key="3">
    <source>
        <dbReference type="ARBA" id="ARBA00022723"/>
    </source>
</evidence>
<dbReference type="GO" id="GO:0046872">
    <property type="term" value="F:metal ion binding"/>
    <property type="evidence" value="ECO:0007669"/>
    <property type="project" value="UniProtKB-KW"/>
</dbReference>